<protein>
    <submittedName>
        <fullName evidence="3">Uncharacterized protein</fullName>
    </submittedName>
</protein>
<dbReference type="Proteomes" id="UP000515512">
    <property type="component" value="Chromosome"/>
</dbReference>
<keyword evidence="4" id="KW-1185">Reference proteome</keyword>
<feature type="transmembrane region" description="Helical" evidence="2">
    <location>
        <begin position="6"/>
        <end position="24"/>
    </location>
</feature>
<organism evidence="3 4">
    <name type="scientific">Nocardia huaxiensis</name>
    <dbReference type="NCBI Taxonomy" id="2755382"/>
    <lineage>
        <taxon>Bacteria</taxon>
        <taxon>Bacillati</taxon>
        <taxon>Actinomycetota</taxon>
        <taxon>Actinomycetes</taxon>
        <taxon>Mycobacteriales</taxon>
        <taxon>Nocardiaceae</taxon>
        <taxon>Nocardia</taxon>
    </lineage>
</organism>
<keyword evidence="2" id="KW-0472">Membrane</keyword>
<keyword evidence="2" id="KW-0812">Transmembrane</keyword>
<reference evidence="3 4" key="1">
    <citation type="submission" date="2020-07" db="EMBL/GenBank/DDBJ databases">
        <authorList>
            <person name="Zhuang K."/>
            <person name="Ran Y."/>
        </authorList>
    </citation>
    <scope>NUCLEOTIDE SEQUENCE [LARGE SCALE GENOMIC DNA]</scope>
    <source>
        <strain evidence="3 4">WCH-YHL-001</strain>
    </source>
</reference>
<sequence length="118" mass="13139">MAAWQVFTATLAMLAIMTVTIVSLQPRRDPDRLSVDRIRERIINERSASPADSPSALSDPATWSHQAPDHELTVSEAHRTMQRHRDCPVAECARKAAAFRVLVDAGRIKPCRMPPALQ</sequence>
<keyword evidence="2" id="KW-1133">Transmembrane helix</keyword>
<evidence type="ECO:0000256" key="2">
    <source>
        <dbReference type="SAM" id="Phobius"/>
    </source>
</evidence>
<dbReference type="EMBL" id="CP059399">
    <property type="protein sequence ID" value="QLY31475.1"/>
    <property type="molecule type" value="Genomic_DNA"/>
</dbReference>
<accession>A0A7D6VFG1</accession>
<proteinExistence type="predicted"/>
<evidence type="ECO:0000313" key="3">
    <source>
        <dbReference type="EMBL" id="QLY31475.1"/>
    </source>
</evidence>
<feature type="compositionally biased region" description="Low complexity" evidence="1">
    <location>
        <begin position="47"/>
        <end position="61"/>
    </location>
</feature>
<evidence type="ECO:0000313" key="4">
    <source>
        <dbReference type="Proteomes" id="UP000515512"/>
    </source>
</evidence>
<feature type="region of interest" description="Disordered" evidence="1">
    <location>
        <begin position="43"/>
        <end position="67"/>
    </location>
</feature>
<evidence type="ECO:0000256" key="1">
    <source>
        <dbReference type="SAM" id="MobiDB-lite"/>
    </source>
</evidence>
<gene>
    <name evidence="3" type="ORF">H0264_03775</name>
</gene>
<dbReference type="AlphaFoldDB" id="A0A7D6VFG1"/>
<name>A0A7D6VFG1_9NOCA</name>
<dbReference type="RefSeq" id="WP_181582667.1">
    <property type="nucleotide sequence ID" value="NZ_CP059399.1"/>
</dbReference>
<dbReference type="KEGG" id="nhu:H0264_03775"/>